<dbReference type="RefSeq" id="WP_183662461.1">
    <property type="nucleotide sequence ID" value="NZ_JACIBV010000003.1"/>
</dbReference>
<evidence type="ECO:0000313" key="3">
    <source>
        <dbReference type="EMBL" id="MBB3733771.1"/>
    </source>
</evidence>
<evidence type="ECO:0000256" key="1">
    <source>
        <dbReference type="SAM" id="MobiDB-lite"/>
    </source>
</evidence>
<keyword evidence="4" id="KW-1185">Reference proteome</keyword>
<dbReference type="GeneID" id="95395703"/>
<keyword evidence="2" id="KW-0812">Transmembrane</keyword>
<feature type="transmembrane region" description="Helical" evidence="2">
    <location>
        <begin position="109"/>
        <end position="130"/>
    </location>
</feature>
<dbReference type="Proteomes" id="UP000579945">
    <property type="component" value="Unassembled WGS sequence"/>
</dbReference>
<comment type="caution">
    <text evidence="3">The sequence shown here is derived from an EMBL/GenBank/DDBJ whole genome shotgun (WGS) entry which is preliminary data.</text>
</comment>
<protein>
    <submittedName>
        <fullName evidence="3">Uncharacterized protein</fullName>
    </submittedName>
</protein>
<reference evidence="3 4" key="1">
    <citation type="submission" date="2020-08" db="EMBL/GenBank/DDBJ databases">
        <title>Sequencing the genomes of 1000 actinobacteria strains.</title>
        <authorList>
            <person name="Klenk H.-P."/>
        </authorList>
    </citation>
    <scope>NUCLEOTIDE SEQUENCE [LARGE SCALE GENOMIC DNA]</scope>
    <source>
        <strain evidence="3 4">DSM 44320</strain>
    </source>
</reference>
<gene>
    <name evidence="3" type="ORF">FHR33_009724</name>
</gene>
<dbReference type="EMBL" id="JACIBV010000003">
    <property type="protein sequence ID" value="MBB3733771.1"/>
    <property type="molecule type" value="Genomic_DNA"/>
</dbReference>
<feature type="region of interest" description="Disordered" evidence="1">
    <location>
        <begin position="129"/>
        <end position="255"/>
    </location>
</feature>
<feature type="region of interest" description="Disordered" evidence="1">
    <location>
        <begin position="1"/>
        <end position="115"/>
    </location>
</feature>
<evidence type="ECO:0000313" key="4">
    <source>
        <dbReference type="Proteomes" id="UP000579945"/>
    </source>
</evidence>
<dbReference type="AlphaFoldDB" id="A0A7W5VAQ0"/>
<keyword evidence="2" id="KW-0472">Membrane</keyword>
<evidence type="ECO:0000256" key="2">
    <source>
        <dbReference type="SAM" id="Phobius"/>
    </source>
</evidence>
<sequence>MRDDQHGHHVNRPPVSGPAALTHLSGRQPFDEPFEHTGWPHPTQQADESSHHTTNSEQADGEVELGFLAEVSPDREFWSDSEEDDEAENEEPWDDLSSHRRRRHRRVPMGLAAGATVGGVALLIGIWSMASTGNGPPAESAATSPSSSVQSILDSPPPPPEGEPTEPIRTLKPSRKPVVSPTTKAPKPLETKTARPTHKLTTRPSVRRSPTARPTKLKDTVEPAGPTEAPPPPTGEQDDEPPQTGPTEIPPPPGG</sequence>
<keyword evidence="2" id="KW-1133">Transmembrane helix</keyword>
<feature type="compositionally biased region" description="Acidic residues" evidence="1">
    <location>
        <begin position="79"/>
        <end position="94"/>
    </location>
</feature>
<accession>A0A7W5VAQ0</accession>
<organism evidence="3 4">
    <name type="scientific">Nonomuraea dietziae</name>
    <dbReference type="NCBI Taxonomy" id="65515"/>
    <lineage>
        <taxon>Bacteria</taxon>
        <taxon>Bacillati</taxon>
        <taxon>Actinomycetota</taxon>
        <taxon>Actinomycetes</taxon>
        <taxon>Streptosporangiales</taxon>
        <taxon>Streptosporangiaceae</taxon>
        <taxon>Nonomuraea</taxon>
    </lineage>
</organism>
<name>A0A7W5VAQ0_9ACTN</name>
<proteinExistence type="predicted"/>
<feature type="compositionally biased region" description="Low complexity" evidence="1">
    <location>
        <begin position="136"/>
        <end position="148"/>
    </location>
</feature>
<feature type="compositionally biased region" description="Polar residues" evidence="1">
    <location>
        <begin position="42"/>
        <end position="58"/>
    </location>
</feature>